<protein>
    <submittedName>
        <fullName evidence="1">DUF1493 family protein</fullName>
    </submittedName>
</protein>
<keyword evidence="2" id="KW-1185">Reference proteome</keyword>
<dbReference type="InterPro" id="IPR010862">
    <property type="entry name" value="DUF1493"/>
</dbReference>
<dbReference type="EMBL" id="JACJFN010000006">
    <property type="protein sequence ID" value="MBB1521367.1"/>
    <property type="molecule type" value="Genomic_DNA"/>
</dbReference>
<gene>
    <name evidence="1" type="ORF">H3H45_19165</name>
</gene>
<dbReference type="AlphaFoldDB" id="A0A7W4H6H4"/>
<proteinExistence type="predicted"/>
<dbReference type="RefSeq" id="WP_182835301.1">
    <property type="nucleotide sequence ID" value="NZ_JACJFN010000006.1"/>
</dbReference>
<dbReference type="Pfam" id="PF07377">
    <property type="entry name" value="DUF1493"/>
    <property type="match status" value="1"/>
</dbReference>
<evidence type="ECO:0000313" key="1">
    <source>
        <dbReference type="EMBL" id="MBB1521367.1"/>
    </source>
</evidence>
<dbReference type="Proteomes" id="UP000581189">
    <property type="component" value="Unassembled WGS sequence"/>
</dbReference>
<accession>A0A7W4H6H4</accession>
<name>A0A7W4H6H4_9GAMM</name>
<organism evidence="1 2">
    <name type="scientific">Aquipseudomonas guryensis</name>
    <dbReference type="NCBI Taxonomy" id="2759165"/>
    <lineage>
        <taxon>Bacteria</taxon>
        <taxon>Pseudomonadati</taxon>
        <taxon>Pseudomonadota</taxon>
        <taxon>Gammaproteobacteria</taxon>
        <taxon>Pseudomonadales</taxon>
        <taxon>Pseudomonadaceae</taxon>
        <taxon>Aquipseudomonas</taxon>
    </lineage>
</organism>
<sequence length="112" mass="13061">MNSHAEFLELVRKHKTAQANFSLSSRVVDDLGIDGDDAEELIEELNTEFQPQTIDVNWFKYFHAEAELLSWSYYLKLLAQKVGIRNKPALRHIEQLTVEKLMELYNAHSRNV</sequence>
<evidence type="ECO:0000313" key="2">
    <source>
        <dbReference type="Proteomes" id="UP000581189"/>
    </source>
</evidence>
<reference evidence="1 2" key="1">
    <citation type="submission" date="2020-08" db="EMBL/GenBank/DDBJ databases">
        <authorList>
            <person name="Kim C.M."/>
        </authorList>
    </citation>
    <scope>NUCLEOTIDE SEQUENCE [LARGE SCALE GENOMIC DNA]</scope>
    <source>
        <strain evidence="1 2">SR9</strain>
    </source>
</reference>
<comment type="caution">
    <text evidence="1">The sequence shown here is derived from an EMBL/GenBank/DDBJ whole genome shotgun (WGS) entry which is preliminary data.</text>
</comment>